<keyword evidence="1" id="KW-0472">Membrane</keyword>
<feature type="transmembrane region" description="Helical" evidence="1">
    <location>
        <begin position="267"/>
        <end position="287"/>
    </location>
</feature>
<organism evidence="2 3">
    <name type="scientific">Pristionchus entomophagus</name>
    <dbReference type="NCBI Taxonomy" id="358040"/>
    <lineage>
        <taxon>Eukaryota</taxon>
        <taxon>Metazoa</taxon>
        <taxon>Ecdysozoa</taxon>
        <taxon>Nematoda</taxon>
        <taxon>Chromadorea</taxon>
        <taxon>Rhabditida</taxon>
        <taxon>Rhabditina</taxon>
        <taxon>Diplogasteromorpha</taxon>
        <taxon>Diplogasteroidea</taxon>
        <taxon>Neodiplogasteridae</taxon>
        <taxon>Pristionchus</taxon>
    </lineage>
</organism>
<dbReference type="SUPFAM" id="SSF81321">
    <property type="entry name" value="Family A G protein-coupled receptor-like"/>
    <property type="match status" value="1"/>
</dbReference>
<gene>
    <name evidence="2" type="ORF">PENTCL1PPCAC_20107</name>
</gene>
<keyword evidence="1" id="KW-0812">Transmembrane</keyword>
<dbReference type="PANTHER" id="PTHR45907">
    <property type="entry name" value="SERPENTINE RECEPTOR, CLASS J"/>
    <property type="match status" value="1"/>
</dbReference>
<dbReference type="Pfam" id="PF10326">
    <property type="entry name" value="7TM_GPCR_Str"/>
    <property type="match status" value="1"/>
</dbReference>
<protein>
    <recommendedName>
        <fullName evidence="4">G protein-coupled receptor</fullName>
    </recommendedName>
</protein>
<dbReference type="PANTHER" id="PTHR45907:SF16">
    <property type="entry name" value="SERPENTINE RECEPTOR, CLASS J"/>
    <property type="match status" value="1"/>
</dbReference>
<dbReference type="AlphaFoldDB" id="A0AAV5TU01"/>
<feature type="transmembrane region" description="Helical" evidence="1">
    <location>
        <begin position="183"/>
        <end position="204"/>
    </location>
</feature>
<reference evidence="2" key="1">
    <citation type="submission" date="2023-10" db="EMBL/GenBank/DDBJ databases">
        <title>Genome assembly of Pristionchus species.</title>
        <authorList>
            <person name="Yoshida K."/>
            <person name="Sommer R.J."/>
        </authorList>
    </citation>
    <scope>NUCLEOTIDE SEQUENCE</scope>
    <source>
        <strain evidence="2">RS0144</strain>
    </source>
</reference>
<feature type="non-terminal residue" evidence="2">
    <location>
        <position position="1"/>
    </location>
</feature>
<dbReference type="InterPro" id="IPR019423">
    <property type="entry name" value="7TM_GPCR_serpentine_rcpt_Srj"/>
</dbReference>
<keyword evidence="1" id="KW-1133">Transmembrane helix</keyword>
<comment type="caution">
    <text evidence="2">The sequence shown here is derived from an EMBL/GenBank/DDBJ whole genome shotgun (WGS) entry which is preliminary data.</text>
</comment>
<evidence type="ECO:0000313" key="3">
    <source>
        <dbReference type="Proteomes" id="UP001432027"/>
    </source>
</evidence>
<accession>A0AAV5TU01</accession>
<dbReference type="Proteomes" id="UP001432027">
    <property type="component" value="Unassembled WGS sequence"/>
</dbReference>
<evidence type="ECO:0008006" key="4">
    <source>
        <dbReference type="Google" id="ProtNLM"/>
    </source>
</evidence>
<dbReference type="InterPro" id="IPR019428">
    <property type="entry name" value="7TM_GPCR_serpentine_rcpt_Str"/>
</dbReference>
<evidence type="ECO:0000256" key="1">
    <source>
        <dbReference type="SAM" id="Phobius"/>
    </source>
</evidence>
<feature type="non-terminal residue" evidence="2">
    <location>
        <position position="291"/>
    </location>
</feature>
<feature type="transmembrane region" description="Helical" evidence="1">
    <location>
        <begin position="27"/>
        <end position="49"/>
    </location>
</feature>
<feature type="transmembrane region" description="Helical" evidence="1">
    <location>
        <begin position="82"/>
        <end position="99"/>
    </location>
</feature>
<feature type="transmembrane region" description="Helical" evidence="1">
    <location>
        <begin position="225"/>
        <end position="247"/>
    </location>
</feature>
<evidence type="ECO:0000313" key="2">
    <source>
        <dbReference type="EMBL" id="GMS97932.1"/>
    </source>
</evidence>
<feature type="transmembrane region" description="Helical" evidence="1">
    <location>
        <begin position="111"/>
        <end position="136"/>
    </location>
</feature>
<sequence>IISVLSTILNSALIALILKSNRKEFGAYRYMLVMFASVDIYYGCVHFLIQPIPEAWGNVFYMAAHGFIRGKLAVCFYATSHSHSYVVLVFHFLYRLLAVKGSSYIGLFSKPWFFGVIFSCGALVGLSWFSVMLWLYDTCDVTTDYLKPILRDHAVSSSQEPEQYVIALFWTNGTFSGPRWKPIVGMVVMAKTLVFCYGFMLYAASEIGRYMKINAKTQSRKTHEMTTQLMHALMYQMLLPFVTAYSPPLIALTVPLLELYFPYVADITPLFFGLHPLLDACVVIYTIKEYR</sequence>
<dbReference type="EMBL" id="BTSX01000005">
    <property type="protein sequence ID" value="GMS97932.1"/>
    <property type="molecule type" value="Genomic_DNA"/>
</dbReference>
<name>A0AAV5TU01_9BILA</name>
<keyword evidence="3" id="KW-1185">Reference proteome</keyword>
<proteinExistence type="predicted"/>